<dbReference type="PIRSF" id="PIRSF030066">
    <property type="entry name" value="UCP030066"/>
    <property type="match status" value="1"/>
</dbReference>
<keyword evidence="2 5" id="KW-0812">Transmembrane</keyword>
<proteinExistence type="predicted"/>
<feature type="transmembrane region" description="Helical" evidence="5">
    <location>
        <begin position="41"/>
        <end position="64"/>
    </location>
</feature>
<keyword evidence="3 5" id="KW-1133">Transmembrane helix</keyword>
<comment type="subcellular location">
    <subcellularLocation>
        <location evidence="1">Membrane</location>
        <topology evidence="1">Multi-pass membrane protein</topology>
    </subcellularLocation>
</comment>
<dbReference type="EMBL" id="CP032050">
    <property type="protein sequence ID" value="AYN67646.1"/>
    <property type="molecule type" value="Genomic_DNA"/>
</dbReference>
<dbReference type="GO" id="GO:0016020">
    <property type="term" value="C:membrane"/>
    <property type="evidence" value="ECO:0007669"/>
    <property type="project" value="UniProtKB-SubCell"/>
</dbReference>
<keyword evidence="7" id="KW-1185">Reference proteome</keyword>
<reference evidence="6 7" key="1">
    <citation type="submission" date="2018-08" db="EMBL/GenBank/DDBJ databases">
        <title>The reduced genetic potential of extracellular carbohydrate catabolism in Euzebyella marina RN62, a Flavobacteriia bacterium isolated from the hadal water.</title>
        <authorList>
            <person name="Xue C."/>
        </authorList>
    </citation>
    <scope>NUCLEOTIDE SEQUENCE [LARGE SCALE GENOMIC DNA]</scope>
    <source>
        <strain evidence="6 7">RN62</strain>
    </source>
</reference>
<keyword evidence="4 5" id="KW-0472">Membrane</keyword>
<evidence type="ECO:0000313" key="7">
    <source>
        <dbReference type="Proteomes" id="UP000276309"/>
    </source>
</evidence>
<gene>
    <name evidence="6" type="ORF">D1013_09840</name>
</gene>
<name>A0A3G2L600_9FLAO</name>
<dbReference type="AlphaFoldDB" id="A0A3G2L600"/>
<evidence type="ECO:0000256" key="5">
    <source>
        <dbReference type="SAM" id="Phobius"/>
    </source>
</evidence>
<evidence type="ECO:0000256" key="4">
    <source>
        <dbReference type="ARBA" id="ARBA00023136"/>
    </source>
</evidence>
<accession>A0A3G2L600</accession>
<organism evidence="6 7">
    <name type="scientific">Euzebyella marina</name>
    <dbReference type="NCBI Taxonomy" id="1761453"/>
    <lineage>
        <taxon>Bacteria</taxon>
        <taxon>Pseudomonadati</taxon>
        <taxon>Bacteroidota</taxon>
        <taxon>Flavobacteriia</taxon>
        <taxon>Flavobacteriales</taxon>
        <taxon>Flavobacteriaceae</taxon>
        <taxon>Euzebyella</taxon>
    </lineage>
</organism>
<dbReference type="OrthoDB" id="7960583at2"/>
<dbReference type="InterPro" id="IPR016944">
    <property type="entry name" value="UCP030066"/>
</dbReference>
<feature type="transmembrane region" description="Helical" evidence="5">
    <location>
        <begin position="97"/>
        <end position="115"/>
    </location>
</feature>
<dbReference type="InterPro" id="IPR032808">
    <property type="entry name" value="DoxX"/>
</dbReference>
<protein>
    <submittedName>
        <fullName evidence="6">DoxX family protein</fullName>
    </submittedName>
</protein>
<feature type="transmembrane region" description="Helical" evidence="5">
    <location>
        <begin position="73"/>
        <end position="91"/>
    </location>
</feature>
<evidence type="ECO:0000256" key="1">
    <source>
        <dbReference type="ARBA" id="ARBA00004141"/>
    </source>
</evidence>
<dbReference type="KEGG" id="emar:D1013_09840"/>
<dbReference type="Proteomes" id="UP000276309">
    <property type="component" value="Chromosome"/>
</dbReference>
<evidence type="ECO:0000256" key="2">
    <source>
        <dbReference type="ARBA" id="ARBA00022692"/>
    </source>
</evidence>
<dbReference type="Pfam" id="PF13564">
    <property type="entry name" value="DoxX_2"/>
    <property type="match status" value="1"/>
</dbReference>
<dbReference type="RefSeq" id="WP_121848662.1">
    <property type="nucleotide sequence ID" value="NZ_CP032050.1"/>
</dbReference>
<evidence type="ECO:0000313" key="6">
    <source>
        <dbReference type="EMBL" id="AYN67646.1"/>
    </source>
</evidence>
<feature type="transmembrane region" description="Helical" evidence="5">
    <location>
        <begin position="7"/>
        <end position="29"/>
    </location>
</feature>
<sequence>MKKRNRIIYWVATLWLSLGMISTGIVQLIKMDEEVANFNTLGYPVYLMTILGICKLLGTVAVLLPKLAILKEWAYAGFTFTMLGAAISHLAVGDPMITLFGPLLLLVLTIISWSFRPPSRKIVKLEPKMTIETPL</sequence>
<evidence type="ECO:0000256" key="3">
    <source>
        <dbReference type="ARBA" id="ARBA00022989"/>
    </source>
</evidence>